<evidence type="ECO:0000256" key="1">
    <source>
        <dbReference type="SAM" id="MobiDB-lite"/>
    </source>
</evidence>
<dbReference type="AlphaFoldDB" id="A0A1B6KM37"/>
<dbReference type="SUPFAM" id="SSF50156">
    <property type="entry name" value="PDZ domain-like"/>
    <property type="match status" value="1"/>
</dbReference>
<dbReference type="InterPro" id="IPR001478">
    <property type="entry name" value="PDZ"/>
</dbReference>
<name>A0A1B6KM37_9HEMI</name>
<evidence type="ECO:0000259" key="2">
    <source>
        <dbReference type="PROSITE" id="PS50106"/>
    </source>
</evidence>
<reference evidence="3" key="1">
    <citation type="submission" date="2015-11" db="EMBL/GenBank/DDBJ databases">
        <title>De novo transcriptome assembly of four potential Pierce s Disease insect vectors from Arizona vineyards.</title>
        <authorList>
            <person name="Tassone E.E."/>
        </authorList>
    </citation>
    <scope>NUCLEOTIDE SEQUENCE</scope>
</reference>
<gene>
    <name evidence="3" type="ORF">g.45779</name>
</gene>
<feature type="non-terminal residue" evidence="3">
    <location>
        <position position="109"/>
    </location>
</feature>
<accession>A0A1B6KM37</accession>
<dbReference type="InterPro" id="IPR036034">
    <property type="entry name" value="PDZ_sf"/>
</dbReference>
<dbReference type="Gene3D" id="2.30.42.10">
    <property type="match status" value="1"/>
</dbReference>
<evidence type="ECO:0000313" key="3">
    <source>
        <dbReference type="EMBL" id="JAT12496.1"/>
    </source>
</evidence>
<feature type="region of interest" description="Disordered" evidence="1">
    <location>
        <begin position="36"/>
        <end position="84"/>
    </location>
</feature>
<protein>
    <recommendedName>
        <fullName evidence="2">PDZ domain-containing protein</fullName>
    </recommendedName>
</protein>
<feature type="domain" description="PDZ" evidence="2">
    <location>
        <begin position="1"/>
        <end position="38"/>
    </location>
</feature>
<feature type="non-terminal residue" evidence="3">
    <location>
        <position position="1"/>
    </location>
</feature>
<organism evidence="3">
    <name type="scientific">Graphocephala atropunctata</name>
    <dbReference type="NCBI Taxonomy" id="36148"/>
    <lineage>
        <taxon>Eukaryota</taxon>
        <taxon>Metazoa</taxon>
        <taxon>Ecdysozoa</taxon>
        <taxon>Arthropoda</taxon>
        <taxon>Hexapoda</taxon>
        <taxon>Insecta</taxon>
        <taxon>Pterygota</taxon>
        <taxon>Neoptera</taxon>
        <taxon>Paraneoptera</taxon>
        <taxon>Hemiptera</taxon>
        <taxon>Auchenorrhyncha</taxon>
        <taxon>Membracoidea</taxon>
        <taxon>Cicadellidae</taxon>
        <taxon>Cicadellinae</taxon>
        <taxon>Cicadellini</taxon>
        <taxon>Graphocephala</taxon>
    </lineage>
</organism>
<sequence length="109" mass="11521">KGDRLLGVNGHRVRSPLEAEELLRASEDVVHLHLQRHGVSQSLPRHGVEPEDTAGLDMGSNMSRHSGKGLTGRRSQSSGNLCNGKVAAQGPGVARFFSPCGRGTQDSVG</sequence>
<dbReference type="PROSITE" id="PS50106">
    <property type="entry name" value="PDZ"/>
    <property type="match status" value="1"/>
</dbReference>
<proteinExistence type="predicted"/>
<dbReference type="EMBL" id="GEBQ01027481">
    <property type="protein sequence ID" value="JAT12496.1"/>
    <property type="molecule type" value="Transcribed_RNA"/>
</dbReference>